<feature type="compositionally biased region" description="Polar residues" evidence="4">
    <location>
        <begin position="318"/>
        <end position="337"/>
    </location>
</feature>
<dbReference type="Pfam" id="PF15619">
    <property type="entry name" value="Lebercilin"/>
    <property type="match status" value="1"/>
</dbReference>
<evidence type="ECO:0000313" key="6">
    <source>
        <dbReference type="EMBL" id="MBY23498.1"/>
    </source>
</evidence>
<feature type="compositionally biased region" description="Acidic residues" evidence="4">
    <location>
        <begin position="358"/>
        <end position="371"/>
    </location>
</feature>
<name>A0A2S2P2R2_SCHGA</name>
<evidence type="ECO:0000256" key="2">
    <source>
        <dbReference type="ARBA" id="ARBA00023054"/>
    </source>
</evidence>
<gene>
    <name evidence="6" type="primary">Lca5</name>
    <name evidence="6" type="ORF">g.105061</name>
</gene>
<feature type="compositionally biased region" description="Basic and acidic residues" evidence="4">
    <location>
        <begin position="339"/>
        <end position="357"/>
    </location>
</feature>
<keyword evidence="2 3" id="KW-0175">Coiled coil</keyword>
<feature type="region of interest" description="Disordered" evidence="4">
    <location>
        <begin position="310"/>
        <end position="382"/>
    </location>
</feature>
<proteinExistence type="inferred from homology"/>
<evidence type="ECO:0000256" key="1">
    <source>
        <dbReference type="ARBA" id="ARBA00010229"/>
    </source>
</evidence>
<reference evidence="6" key="1">
    <citation type="submission" date="2018-04" db="EMBL/GenBank/DDBJ databases">
        <title>Transcriptome of Schizaphis graminum biotype I.</title>
        <authorList>
            <person name="Scully E.D."/>
            <person name="Geib S.M."/>
            <person name="Palmer N.A."/>
            <person name="Koch K."/>
            <person name="Bradshaw J."/>
            <person name="Heng-Moss T."/>
            <person name="Sarath G."/>
        </authorList>
    </citation>
    <scope>NUCLEOTIDE SEQUENCE</scope>
</reference>
<evidence type="ECO:0000256" key="3">
    <source>
        <dbReference type="SAM" id="Coils"/>
    </source>
</evidence>
<dbReference type="InterPro" id="IPR028933">
    <property type="entry name" value="Lebercilin_dom"/>
</dbReference>
<dbReference type="PANTHER" id="PTHR16650:SF6">
    <property type="entry name" value="GH21622P"/>
    <property type="match status" value="1"/>
</dbReference>
<accession>A0A2S2P2R2</accession>
<evidence type="ECO:0000259" key="5">
    <source>
        <dbReference type="Pfam" id="PF15619"/>
    </source>
</evidence>
<dbReference type="InterPro" id="IPR026188">
    <property type="entry name" value="Lebercilin-like"/>
</dbReference>
<dbReference type="PANTHER" id="PTHR16650">
    <property type="entry name" value="C21ORF13-RELATED"/>
    <property type="match status" value="1"/>
</dbReference>
<feature type="domain" description="Lebercilin" evidence="5">
    <location>
        <begin position="2"/>
        <end position="179"/>
    </location>
</feature>
<feature type="coiled-coil region" evidence="3">
    <location>
        <begin position="53"/>
        <end position="183"/>
    </location>
</feature>
<dbReference type="AlphaFoldDB" id="A0A2S2P2R2"/>
<organism evidence="6">
    <name type="scientific">Schizaphis graminum</name>
    <name type="common">Green bug aphid</name>
    <dbReference type="NCBI Taxonomy" id="13262"/>
    <lineage>
        <taxon>Eukaryota</taxon>
        <taxon>Metazoa</taxon>
        <taxon>Ecdysozoa</taxon>
        <taxon>Arthropoda</taxon>
        <taxon>Hexapoda</taxon>
        <taxon>Insecta</taxon>
        <taxon>Pterygota</taxon>
        <taxon>Neoptera</taxon>
        <taxon>Paraneoptera</taxon>
        <taxon>Hemiptera</taxon>
        <taxon>Sternorrhyncha</taxon>
        <taxon>Aphidomorpha</taxon>
        <taxon>Aphidoidea</taxon>
        <taxon>Aphididae</taxon>
        <taxon>Aphidini</taxon>
        <taxon>Schizaphis</taxon>
    </lineage>
</organism>
<dbReference type="GO" id="GO:0042073">
    <property type="term" value="P:intraciliary transport"/>
    <property type="evidence" value="ECO:0007669"/>
    <property type="project" value="TreeGrafter"/>
</dbReference>
<feature type="compositionally biased region" description="Polar residues" evidence="4">
    <location>
        <begin position="372"/>
        <end position="382"/>
    </location>
</feature>
<dbReference type="EMBL" id="GGMR01010879">
    <property type="protein sequence ID" value="MBY23498.1"/>
    <property type="molecule type" value="Transcribed_RNA"/>
</dbReference>
<evidence type="ECO:0000256" key="4">
    <source>
        <dbReference type="SAM" id="MobiDB-lite"/>
    </source>
</evidence>
<protein>
    <submittedName>
        <fullName evidence="6">Lebercilin</fullName>
    </submittedName>
</protein>
<sequence length="382" mass="43871">MLRVKQLENKLSEAQEQIDGLICENRILKIMERRQGNALTKYEGTHAQLPLVIKSYSADIRSLQTRLKTMKNAYRVLEDRNRLISAELLDVQKQHKYLLDLTKNKQLGEREKLSNQLEEAENIIKQQEIKYQNLMNKLELLNKNHRNQINVEISKSKALQMEINRLKETKDQLQSKIEKIKYESYGGRKSYVFGVNQRNAHKSRSTVISKNSLLVDVIGAVVDRKPSPEVHVKQSTVKPELVHGESEISDHTKDLQKNLMRQVHEDVINKPNMLVNDKMESPHLNSRIAELMKKKDLSDEFDESIVQQIEPNEADNPFSLSKTSGIKSTGEHQSVTNLKIDEELIHSGEDNLQKDDNSCSDDDDDDDDDDTISASFVSNSDE</sequence>
<dbReference type="GO" id="GO:0005930">
    <property type="term" value="C:axoneme"/>
    <property type="evidence" value="ECO:0007669"/>
    <property type="project" value="TreeGrafter"/>
</dbReference>
<comment type="similarity">
    <text evidence="1">Belongs to the LCA5 family.</text>
</comment>